<dbReference type="PANTHER" id="PTHR24148:SF64">
    <property type="entry name" value="HETEROKARYON INCOMPATIBILITY DOMAIN-CONTAINING PROTEIN"/>
    <property type="match status" value="1"/>
</dbReference>
<gene>
    <name evidence="2 4" type="ORF">P152DRAFT_386780</name>
</gene>
<dbReference type="AlphaFoldDB" id="A0A6G1GG63"/>
<dbReference type="PANTHER" id="PTHR24148">
    <property type="entry name" value="ANKYRIN REPEAT DOMAIN-CONTAINING PROTEIN 39 HOMOLOG-RELATED"/>
    <property type="match status" value="1"/>
</dbReference>
<dbReference type="InterPro" id="IPR010730">
    <property type="entry name" value="HET"/>
</dbReference>
<evidence type="ECO:0000313" key="4">
    <source>
        <dbReference type="RefSeq" id="XP_033538490.1"/>
    </source>
</evidence>
<evidence type="ECO:0000313" key="3">
    <source>
        <dbReference type="Proteomes" id="UP000504638"/>
    </source>
</evidence>
<feature type="domain" description="Heterokaryon incompatibility" evidence="1">
    <location>
        <begin position="38"/>
        <end position="121"/>
    </location>
</feature>
<name>A0A6G1GG63_9PEZI</name>
<sequence>MLPEGEHLRVLKLEPGRGDDPLLCHLEVLSVKDAWRKYEAISYVWGNPDDTRYIVLDGHELPITTSLYDALKHFRNPETDVTLWADSVCIQQSNPPEKGRQVQLMGKIYEGAARVRVWLGVDK</sequence>
<dbReference type="OrthoDB" id="3553147at2759"/>
<protein>
    <submittedName>
        <fullName evidence="2 4">HET-domain-containing protein</fullName>
    </submittedName>
</protein>
<accession>A0A6G1GG63</accession>
<evidence type="ECO:0000313" key="2">
    <source>
        <dbReference type="EMBL" id="KAF1816859.1"/>
    </source>
</evidence>
<proteinExistence type="predicted"/>
<feature type="non-terminal residue" evidence="2">
    <location>
        <position position="123"/>
    </location>
</feature>
<keyword evidence="3" id="KW-1185">Reference proteome</keyword>
<reference evidence="2 4" key="1">
    <citation type="submission" date="2020-01" db="EMBL/GenBank/DDBJ databases">
        <authorList>
            <consortium name="DOE Joint Genome Institute"/>
            <person name="Haridas S."/>
            <person name="Albert R."/>
            <person name="Binder M."/>
            <person name="Bloem J."/>
            <person name="Labutti K."/>
            <person name="Salamov A."/>
            <person name="Andreopoulos B."/>
            <person name="Baker S.E."/>
            <person name="Barry K."/>
            <person name="Bills G."/>
            <person name="Bluhm B.H."/>
            <person name="Cannon C."/>
            <person name="Castanera R."/>
            <person name="Culley D.E."/>
            <person name="Daum C."/>
            <person name="Ezra D."/>
            <person name="Gonzalez J.B."/>
            <person name="Henrissat B."/>
            <person name="Kuo A."/>
            <person name="Liang C."/>
            <person name="Lipzen A."/>
            <person name="Lutzoni F."/>
            <person name="Magnuson J."/>
            <person name="Mondo S."/>
            <person name="Nolan M."/>
            <person name="Ohm R."/>
            <person name="Pangilinan J."/>
            <person name="Park H.-J."/>
            <person name="Ramirez L."/>
            <person name="Alfaro M."/>
            <person name="Sun H."/>
            <person name="Tritt A."/>
            <person name="Yoshinaga Y."/>
            <person name="Zwiers L.-H."/>
            <person name="Turgeon B.G."/>
            <person name="Goodwin S.B."/>
            <person name="Spatafora J.W."/>
            <person name="Crous P.W."/>
            <person name="Grigoriev I.V."/>
        </authorList>
    </citation>
    <scope>NUCLEOTIDE SEQUENCE</scope>
    <source>
        <strain evidence="2 4">CBS 781.70</strain>
    </source>
</reference>
<dbReference type="Proteomes" id="UP000504638">
    <property type="component" value="Unplaced"/>
</dbReference>
<dbReference type="EMBL" id="ML975149">
    <property type="protein sequence ID" value="KAF1816859.1"/>
    <property type="molecule type" value="Genomic_DNA"/>
</dbReference>
<dbReference type="RefSeq" id="XP_033538490.1">
    <property type="nucleotide sequence ID" value="XM_033675853.1"/>
</dbReference>
<dbReference type="InterPro" id="IPR052895">
    <property type="entry name" value="HetReg/Transcr_Mod"/>
</dbReference>
<organism evidence="2">
    <name type="scientific">Eremomyces bilateralis CBS 781.70</name>
    <dbReference type="NCBI Taxonomy" id="1392243"/>
    <lineage>
        <taxon>Eukaryota</taxon>
        <taxon>Fungi</taxon>
        <taxon>Dikarya</taxon>
        <taxon>Ascomycota</taxon>
        <taxon>Pezizomycotina</taxon>
        <taxon>Dothideomycetes</taxon>
        <taxon>Dothideomycetes incertae sedis</taxon>
        <taxon>Eremomycetales</taxon>
        <taxon>Eremomycetaceae</taxon>
        <taxon>Eremomyces</taxon>
    </lineage>
</organism>
<dbReference type="GeneID" id="54416423"/>
<reference evidence="4" key="2">
    <citation type="submission" date="2020-04" db="EMBL/GenBank/DDBJ databases">
        <authorList>
            <consortium name="NCBI Genome Project"/>
        </authorList>
    </citation>
    <scope>NUCLEOTIDE SEQUENCE</scope>
    <source>
        <strain evidence="4">CBS 781.70</strain>
    </source>
</reference>
<evidence type="ECO:0000259" key="1">
    <source>
        <dbReference type="Pfam" id="PF06985"/>
    </source>
</evidence>
<dbReference type="Pfam" id="PF06985">
    <property type="entry name" value="HET"/>
    <property type="match status" value="1"/>
</dbReference>
<reference evidence="4" key="3">
    <citation type="submission" date="2025-04" db="UniProtKB">
        <authorList>
            <consortium name="RefSeq"/>
        </authorList>
    </citation>
    <scope>IDENTIFICATION</scope>
    <source>
        <strain evidence="4">CBS 781.70</strain>
    </source>
</reference>